<comment type="caution">
    <text evidence="1">The sequence shown here is derived from an EMBL/GenBank/DDBJ whole genome shotgun (WGS) entry which is preliminary data.</text>
</comment>
<name>A0A0F9U1Z3_9ZZZZ</name>
<dbReference type="EMBL" id="LAZR01000217">
    <property type="protein sequence ID" value="KKN81297.1"/>
    <property type="molecule type" value="Genomic_DNA"/>
</dbReference>
<proteinExistence type="predicted"/>
<gene>
    <name evidence="1" type="ORF">LCGC14_0321340</name>
</gene>
<organism evidence="1">
    <name type="scientific">marine sediment metagenome</name>
    <dbReference type="NCBI Taxonomy" id="412755"/>
    <lineage>
        <taxon>unclassified sequences</taxon>
        <taxon>metagenomes</taxon>
        <taxon>ecological metagenomes</taxon>
    </lineage>
</organism>
<evidence type="ECO:0000313" key="1">
    <source>
        <dbReference type="EMBL" id="KKN81297.1"/>
    </source>
</evidence>
<dbReference type="InterPro" id="IPR035069">
    <property type="entry name" value="TTHA1013/TTHA0281-like"/>
</dbReference>
<accession>A0A0F9U1Z3</accession>
<sequence length="66" mass="7014">MKVCIRIVKNEQGGYTAICASLPGCVSTGQTPEDAREKLNVAIRGYLAAVSNCCPDEILQEVAEVS</sequence>
<dbReference type="AlphaFoldDB" id="A0A0F9U1Z3"/>
<evidence type="ECO:0008006" key="2">
    <source>
        <dbReference type="Google" id="ProtNLM"/>
    </source>
</evidence>
<dbReference type="Gene3D" id="3.30.160.250">
    <property type="match status" value="1"/>
</dbReference>
<dbReference type="SUPFAM" id="SSF143100">
    <property type="entry name" value="TTHA1013/TTHA0281-like"/>
    <property type="match status" value="1"/>
</dbReference>
<protein>
    <recommendedName>
        <fullName evidence="2">HicB-like antitoxin of toxin-antitoxin system domain-containing protein</fullName>
    </recommendedName>
</protein>
<reference evidence="1" key="1">
    <citation type="journal article" date="2015" name="Nature">
        <title>Complex archaea that bridge the gap between prokaryotes and eukaryotes.</title>
        <authorList>
            <person name="Spang A."/>
            <person name="Saw J.H."/>
            <person name="Jorgensen S.L."/>
            <person name="Zaremba-Niedzwiedzka K."/>
            <person name="Martijn J."/>
            <person name="Lind A.E."/>
            <person name="van Eijk R."/>
            <person name="Schleper C."/>
            <person name="Guy L."/>
            <person name="Ettema T.J."/>
        </authorList>
    </citation>
    <scope>NUCLEOTIDE SEQUENCE</scope>
</reference>